<feature type="transmembrane region" description="Helical" evidence="17">
    <location>
        <begin position="459"/>
        <end position="478"/>
    </location>
</feature>
<organism evidence="19 20">
    <name type="scientific">Pogonomyrmex barbatus</name>
    <name type="common">red harvester ant</name>
    <dbReference type="NCBI Taxonomy" id="144034"/>
    <lineage>
        <taxon>Eukaryota</taxon>
        <taxon>Metazoa</taxon>
        <taxon>Ecdysozoa</taxon>
        <taxon>Arthropoda</taxon>
        <taxon>Hexapoda</taxon>
        <taxon>Insecta</taxon>
        <taxon>Pterygota</taxon>
        <taxon>Neoptera</taxon>
        <taxon>Endopterygota</taxon>
        <taxon>Hymenoptera</taxon>
        <taxon>Apocrita</taxon>
        <taxon>Aculeata</taxon>
        <taxon>Formicoidea</taxon>
        <taxon>Formicidae</taxon>
        <taxon>Myrmicinae</taxon>
        <taxon>Pogonomyrmex</taxon>
    </lineage>
</organism>
<dbReference type="NCBIfam" id="TIGR00367">
    <property type="entry name" value="calcium/sodium antiporter"/>
    <property type="match status" value="1"/>
</dbReference>
<dbReference type="GO" id="GO:0005262">
    <property type="term" value="F:calcium channel activity"/>
    <property type="evidence" value="ECO:0007669"/>
    <property type="project" value="TreeGrafter"/>
</dbReference>
<keyword evidence="9" id="KW-0106">Calcium</keyword>
<dbReference type="InterPro" id="IPR044880">
    <property type="entry name" value="NCX_ion-bd_dom_sf"/>
</dbReference>
<keyword evidence="7 17" id="KW-0812">Transmembrane</keyword>
<keyword evidence="13" id="KW-0915">Sodium</keyword>
<dbReference type="GO" id="GO:0008273">
    <property type="term" value="F:calcium, potassium:sodium antiporter activity"/>
    <property type="evidence" value="ECO:0007669"/>
    <property type="project" value="TreeGrafter"/>
</dbReference>
<feature type="transmembrane region" description="Helical" evidence="17">
    <location>
        <begin position="553"/>
        <end position="571"/>
    </location>
</feature>
<evidence type="ECO:0000256" key="17">
    <source>
        <dbReference type="SAM" id="Phobius"/>
    </source>
</evidence>
<protein>
    <submittedName>
        <fullName evidence="20">Sodium/potassium/calcium exchanger 3-like</fullName>
    </submittedName>
</protein>
<feature type="domain" description="Sodium/calcium exchanger membrane region" evidence="18">
    <location>
        <begin position="420"/>
        <end position="569"/>
    </location>
</feature>
<evidence type="ECO:0000256" key="16">
    <source>
        <dbReference type="ARBA" id="ARBA00023201"/>
    </source>
</evidence>
<dbReference type="PANTHER" id="PTHR10846">
    <property type="entry name" value="SODIUM/POTASSIUM/CALCIUM EXCHANGER"/>
    <property type="match status" value="1"/>
</dbReference>
<keyword evidence="10" id="KW-0769">Symport</keyword>
<evidence type="ECO:0000256" key="3">
    <source>
        <dbReference type="ARBA" id="ARBA00022448"/>
    </source>
</evidence>
<keyword evidence="6" id="KW-0109">Calcium transport</keyword>
<feature type="transmembrane region" description="Helical" evidence="17">
    <location>
        <begin position="45"/>
        <end position="64"/>
    </location>
</feature>
<dbReference type="RefSeq" id="XP_011637720.1">
    <property type="nucleotide sequence ID" value="XM_011639418.2"/>
</dbReference>
<dbReference type="GO" id="GO:0006874">
    <property type="term" value="P:intracellular calcium ion homeostasis"/>
    <property type="evidence" value="ECO:0007669"/>
    <property type="project" value="TreeGrafter"/>
</dbReference>
<dbReference type="GeneID" id="105427597"/>
<keyword evidence="15 17" id="KW-0472">Membrane</keyword>
<evidence type="ECO:0000256" key="15">
    <source>
        <dbReference type="ARBA" id="ARBA00023136"/>
    </source>
</evidence>
<evidence type="ECO:0000313" key="19">
    <source>
        <dbReference type="Proteomes" id="UP000504615"/>
    </source>
</evidence>
<evidence type="ECO:0000256" key="5">
    <source>
        <dbReference type="ARBA" id="ARBA00022538"/>
    </source>
</evidence>
<evidence type="ECO:0000256" key="1">
    <source>
        <dbReference type="ARBA" id="ARBA00004141"/>
    </source>
</evidence>
<evidence type="ECO:0000313" key="20">
    <source>
        <dbReference type="RefSeq" id="XP_011637720.1"/>
    </source>
</evidence>
<gene>
    <name evidence="20" type="primary">LOC105427597</name>
</gene>
<comment type="subcellular location">
    <subcellularLocation>
        <location evidence="1">Membrane</location>
        <topology evidence="1">Multi-pass membrane protein</topology>
    </subcellularLocation>
</comment>
<accession>A0A6I9X0C7</accession>
<dbReference type="InterPro" id="IPR004837">
    <property type="entry name" value="NaCa_Exmemb"/>
</dbReference>
<feature type="transmembrane region" description="Helical" evidence="17">
    <location>
        <begin position="184"/>
        <end position="205"/>
    </location>
</feature>
<feature type="transmembrane region" description="Helical" evidence="17">
    <location>
        <begin position="277"/>
        <end position="296"/>
    </location>
</feature>
<evidence type="ECO:0000256" key="10">
    <source>
        <dbReference type="ARBA" id="ARBA00022847"/>
    </source>
</evidence>
<feature type="transmembrane region" description="Helical" evidence="17">
    <location>
        <begin position="517"/>
        <end position="541"/>
    </location>
</feature>
<reference evidence="20" key="1">
    <citation type="submission" date="2025-08" db="UniProtKB">
        <authorList>
            <consortium name="RefSeq"/>
        </authorList>
    </citation>
    <scope>IDENTIFICATION</scope>
</reference>
<dbReference type="GO" id="GO:0015293">
    <property type="term" value="F:symporter activity"/>
    <property type="evidence" value="ECO:0007669"/>
    <property type="project" value="UniProtKB-KW"/>
</dbReference>
<evidence type="ECO:0000256" key="8">
    <source>
        <dbReference type="ARBA" id="ARBA00022729"/>
    </source>
</evidence>
<keyword evidence="5" id="KW-0633">Potassium transport</keyword>
<evidence type="ECO:0000256" key="7">
    <source>
        <dbReference type="ARBA" id="ARBA00022692"/>
    </source>
</evidence>
<evidence type="ECO:0000256" key="14">
    <source>
        <dbReference type="ARBA" id="ARBA00023065"/>
    </source>
</evidence>
<evidence type="ECO:0000256" key="11">
    <source>
        <dbReference type="ARBA" id="ARBA00022958"/>
    </source>
</evidence>
<dbReference type="Gene3D" id="1.20.1420.30">
    <property type="entry name" value="NCX, central ion-binding region"/>
    <property type="match status" value="2"/>
</dbReference>
<dbReference type="InterPro" id="IPR004481">
    <property type="entry name" value="K/Na/Ca-exchanger"/>
</dbReference>
<evidence type="ECO:0000256" key="6">
    <source>
        <dbReference type="ARBA" id="ARBA00022568"/>
    </source>
</evidence>
<keyword evidence="8" id="KW-0732">Signal</keyword>
<dbReference type="PANTHER" id="PTHR10846:SF2">
    <property type="entry name" value="RE48874P"/>
    <property type="match status" value="1"/>
</dbReference>
<comment type="similarity">
    <text evidence="2">Belongs to the Ca(2+):cation antiporter (CaCA) (TC 2.A.19) family. SLC24A subfamily.</text>
</comment>
<evidence type="ECO:0000256" key="9">
    <source>
        <dbReference type="ARBA" id="ARBA00022837"/>
    </source>
</evidence>
<keyword evidence="4" id="KW-0050">Antiport</keyword>
<evidence type="ECO:0000259" key="18">
    <source>
        <dbReference type="Pfam" id="PF01699"/>
    </source>
</evidence>
<evidence type="ECO:0000256" key="13">
    <source>
        <dbReference type="ARBA" id="ARBA00023053"/>
    </source>
</evidence>
<dbReference type="Proteomes" id="UP000504615">
    <property type="component" value="Unplaced"/>
</dbReference>
<dbReference type="KEGG" id="pbar:105427597"/>
<sequence>MSLPWQFRRQFTVYFVRVASRRPRLFSFDRYAWEREAHRGTPRDIHTRMSIGIASAVLVVLALVPADSAAGYVRPINDGPLPVAPILDLLPKDDQVSKRGFGIRENKWILLSADQEDTADKRSETNCTKRSIDEFPEIFTYEQRSQGAVILHIFFGFYCFILTAFVCNDYLLPALDIICTRLNISTDVAGATFLATASCFPELFVNVVGTFLTESDLGVGTVMGGAVFNTFATPACGALSAIHAIPLEWRILTRDCIIYVISVAVLVVIMWDGIITLYEAISLMVLFVTYLTILFCNKCIARWYNKFAHLFTCKTRSTDISEKETPKSNEEPMPDGLYRPYFHGELVAEYRKSVARNPSTNGIEAQDHVAKVEEYVEPDTPFVWPTGDTLAKIWFWFVWPLRLLLFVTIPDSRYKRWKNWYFLTFIMCVIWIAVSSYLTSWMTTVLGDTIGIPDSVMGITFQAAGGNMPELVSIIILSRQGNGDMAMSNTLGANTLDILLCLGLPWMIKIILDKKDIVIVSGALRFSVFSIIVCVIAFYTVTAFYKYHLNKKVGIICLILYAIFLVFALLFELNVFFPVNLPICP</sequence>
<feature type="transmembrane region" description="Helical" evidence="17">
    <location>
        <begin position="149"/>
        <end position="172"/>
    </location>
</feature>
<keyword evidence="16" id="KW-0739">Sodium transport</keyword>
<dbReference type="Pfam" id="PF01699">
    <property type="entry name" value="Na_Ca_ex"/>
    <property type="match status" value="2"/>
</dbReference>
<dbReference type="AlphaFoldDB" id="A0A6I9X0C7"/>
<keyword evidence="12 17" id="KW-1133">Transmembrane helix</keyword>
<keyword evidence="14" id="KW-0406">Ion transport</keyword>
<keyword evidence="11" id="KW-0630">Potassium</keyword>
<dbReference type="OrthoDB" id="2127281at2759"/>
<evidence type="ECO:0000256" key="12">
    <source>
        <dbReference type="ARBA" id="ARBA00022989"/>
    </source>
</evidence>
<feature type="transmembrane region" description="Helical" evidence="17">
    <location>
        <begin position="420"/>
        <end position="439"/>
    </location>
</feature>
<evidence type="ECO:0000256" key="4">
    <source>
        <dbReference type="ARBA" id="ARBA00022449"/>
    </source>
</evidence>
<feature type="transmembrane region" description="Helical" evidence="17">
    <location>
        <begin position="217"/>
        <end position="239"/>
    </location>
</feature>
<proteinExistence type="inferred from homology"/>
<feature type="domain" description="Sodium/calcium exchanger membrane region" evidence="18">
    <location>
        <begin position="153"/>
        <end position="295"/>
    </location>
</feature>
<dbReference type="GO" id="GO:0005886">
    <property type="term" value="C:plasma membrane"/>
    <property type="evidence" value="ECO:0007669"/>
    <property type="project" value="TreeGrafter"/>
</dbReference>
<feature type="transmembrane region" description="Helical" evidence="17">
    <location>
        <begin position="490"/>
        <end position="511"/>
    </location>
</feature>
<evidence type="ECO:0000256" key="2">
    <source>
        <dbReference type="ARBA" id="ARBA00005364"/>
    </source>
</evidence>
<dbReference type="FunFam" id="1.20.1420.30:FF:000009">
    <property type="entry name" value="sodium/potassium/calcium exchanger 5 isoform X2"/>
    <property type="match status" value="1"/>
</dbReference>
<keyword evidence="19" id="KW-1185">Reference proteome</keyword>
<feature type="transmembrane region" description="Helical" evidence="17">
    <location>
        <begin position="251"/>
        <end position="271"/>
    </location>
</feature>
<keyword evidence="3" id="KW-0813">Transport</keyword>
<name>A0A6I9X0C7_9HYME</name>